<evidence type="ECO:0000313" key="2">
    <source>
        <dbReference type="Proteomes" id="UP000727907"/>
    </source>
</evidence>
<dbReference type="RefSeq" id="WP_216961122.1">
    <property type="nucleotide sequence ID" value="NZ_JAHOPB010000001.1"/>
</dbReference>
<name>A0ABS6IJT0_9HYPH</name>
<keyword evidence="1" id="KW-0808">Transferase</keyword>
<reference evidence="1 2" key="1">
    <citation type="submission" date="2021-06" db="EMBL/GenBank/DDBJ databases">
        <authorList>
            <person name="Lee D.H."/>
        </authorList>
    </citation>
    <scope>NUCLEOTIDE SEQUENCE [LARGE SCALE GENOMIC DNA]</scope>
    <source>
        <strain evidence="1 2">MMS21-HV4-11</strain>
    </source>
</reference>
<dbReference type="EMBL" id="JAHOPB010000001">
    <property type="protein sequence ID" value="MBU8874859.1"/>
    <property type="molecule type" value="Genomic_DNA"/>
</dbReference>
<dbReference type="GO" id="GO:0032259">
    <property type="term" value="P:methylation"/>
    <property type="evidence" value="ECO:0007669"/>
    <property type="project" value="UniProtKB-KW"/>
</dbReference>
<proteinExistence type="predicted"/>
<dbReference type="GO" id="GO:0008168">
    <property type="term" value="F:methyltransferase activity"/>
    <property type="evidence" value="ECO:0007669"/>
    <property type="project" value="UniProtKB-KW"/>
</dbReference>
<evidence type="ECO:0000313" key="1">
    <source>
        <dbReference type="EMBL" id="MBU8874859.1"/>
    </source>
</evidence>
<dbReference type="Pfam" id="PF13489">
    <property type="entry name" value="Methyltransf_23"/>
    <property type="match status" value="1"/>
</dbReference>
<accession>A0ABS6IJT0</accession>
<gene>
    <name evidence="1" type="ORF">KQ910_13870</name>
</gene>
<keyword evidence="2" id="KW-1185">Reference proteome</keyword>
<comment type="caution">
    <text evidence="1">The sequence shown here is derived from an EMBL/GenBank/DDBJ whole genome shotgun (WGS) entry which is preliminary data.</text>
</comment>
<sequence length="234" mass="25945">MDLKEEDILGADIGRHWYYRSKAAALRRAVAGLAPKRLLDVGAGSGFFSRHLLSETPAESALCVDIGYPADRDDSVAGKPVLYRRDAGLTDCDLVLMMDVLEHVDDDRWLVRHYADKVPAGAHFLVTVPAFAFLWSGHDVFLEHKRRYRLPEIESTMRDAGLEIVRGSYYFGFVFPLAAAVRLADRNTTEPRSSLKKQGALTNGILTAICAAELPLFPINRLAGLSCFVLARKP</sequence>
<keyword evidence="1" id="KW-0489">Methyltransferase</keyword>
<dbReference type="Proteomes" id="UP000727907">
    <property type="component" value="Unassembled WGS sequence"/>
</dbReference>
<organism evidence="1 2">
    <name type="scientific">Reyranella humidisoli</name>
    <dbReference type="NCBI Taxonomy" id="2849149"/>
    <lineage>
        <taxon>Bacteria</taxon>
        <taxon>Pseudomonadati</taxon>
        <taxon>Pseudomonadota</taxon>
        <taxon>Alphaproteobacteria</taxon>
        <taxon>Hyphomicrobiales</taxon>
        <taxon>Reyranellaceae</taxon>
        <taxon>Reyranella</taxon>
    </lineage>
</organism>
<protein>
    <submittedName>
        <fullName evidence="1">Class I SAM-dependent methyltransferase</fullName>
    </submittedName>
</protein>